<keyword evidence="1" id="KW-0732">Signal</keyword>
<reference evidence="2" key="1">
    <citation type="submission" date="2021-04" db="EMBL/GenBank/DDBJ databases">
        <authorList>
            <person name="Pira H."/>
            <person name="Risdian C."/>
            <person name="Wink J."/>
        </authorList>
    </citation>
    <scope>NUCLEOTIDE SEQUENCE</scope>
    <source>
        <strain evidence="2">WHY3</strain>
    </source>
</reference>
<comment type="caution">
    <text evidence="2">The sequence shown here is derived from an EMBL/GenBank/DDBJ whole genome shotgun (WGS) entry which is preliminary data.</text>
</comment>
<name>A0A9X1F7C5_9FLAO</name>
<accession>A0A9X1F7C5</accession>
<feature type="signal peptide" evidence="1">
    <location>
        <begin position="1"/>
        <end position="21"/>
    </location>
</feature>
<dbReference type="AlphaFoldDB" id="A0A9X1F7C5"/>
<dbReference type="Proteomes" id="UP001138894">
    <property type="component" value="Unassembled WGS sequence"/>
</dbReference>
<dbReference type="EMBL" id="JAGSPD010000004">
    <property type="protein sequence ID" value="MBV7268710.1"/>
    <property type="molecule type" value="Genomic_DNA"/>
</dbReference>
<organism evidence="2 3">
    <name type="scientific">Winogradskyella luteola</name>
    <dbReference type="NCBI Taxonomy" id="2828330"/>
    <lineage>
        <taxon>Bacteria</taxon>
        <taxon>Pseudomonadati</taxon>
        <taxon>Bacteroidota</taxon>
        <taxon>Flavobacteriia</taxon>
        <taxon>Flavobacteriales</taxon>
        <taxon>Flavobacteriaceae</taxon>
        <taxon>Winogradskyella</taxon>
    </lineage>
</organism>
<evidence type="ECO:0000313" key="3">
    <source>
        <dbReference type="Proteomes" id="UP001138894"/>
    </source>
</evidence>
<dbReference type="PANTHER" id="PTHR47751">
    <property type="entry name" value="SUPERFAMILY HYDROLASE, PUTATIVE (AFU_ORTHOLOGUE AFUA_2G16580)-RELATED"/>
    <property type="match status" value="1"/>
</dbReference>
<feature type="chain" id="PRO_5040771649" evidence="1">
    <location>
        <begin position="22"/>
        <end position="325"/>
    </location>
</feature>
<proteinExistence type="predicted"/>
<protein>
    <submittedName>
        <fullName evidence="2">Alpha/beta hydrolase</fullName>
    </submittedName>
</protein>
<gene>
    <name evidence="2" type="ORF">KCG49_05800</name>
</gene>
<evidence type="ECO:0000313" key="2">
    <source>
        <dbReference type="EMBL" id="MBV7268710.1"/>
    </source>
</evidence>
<dbReference type="GO" id="GO:0016787">
    <property type="term" value="F:hydrolase activity"/>
    <property type="evidence" value="ECO:0007669"/>
    <property type="project" value="UniProtKB-KW"/>
</dbReference>
<sequence length="325" mass="36227">MKTLKTLMSIALLFTFIAVQSQNINLKTETMKTITFNSGGLNLAGNLYLPKNFDESQTYPAVVVVGGSLTSVKEQMAGSYAKQMAENGIIALAFDYSHFGESEGQPRQYEDPENKLRDLKSAVSYLLTLPYISNVGGFGICTSAGNMMYLASEDKRLKATATVAGWFPDEKTLPLLYVSQENIDHLINSGQEAKKHYAETGENTIVLAYSNTDKTASHFGPMEYYMDNKRGGGVAEWKNEFSLMSWEPWLSFDPIAKAENITTPTIIIHSDNSALPDNAKKVHEQLQGEKELVWLEGNHFDFYDQENKVAEASAKAINFFKKHLK</sequence>
<evidence type="ECO:0000256" key="1">
    <source>
        <dbReference type="SAM" id="SignalP"/>
    </source>
</evidence>
<dbReference type="RefSeq" id="WP_218545262.1">
    <property type="nucleotide sequence ID" value="NZ_JAGSPD010000004.1"/>
</dbReference>
<dbReference type="InterPro" id="IPR051411">
    <property type="entry name" value="Polyketide_trans_af380"/>
</dbReference>
<dbReference type="PANTHER" id="PTHR47751:SF1">
    <property type="entry name" value="SUPERFAMILY HYDROLASE, PUTATIVE (AFU_ORTHOLOGUE AFUA_2G16580)-RELATED"/>
    <property type="match status" value="1"/>
</dbReference>
<keyword evidence="3" id="KW-1185">Reference proteome</keyword>
<keyword evidence="2" id="KW-0378">Hydrolase</keyword>